<organism evidence="6 7">
    <name type="scientific">Brevibacterium aurantiacum</name>
    <dbReference type="NCBI Taxonomy" id="273384"/>
    <lineage>
        <taxon>Bacteria</taxon>
        <taxon>Bacillati</taxon>
        <taxon>Actinomycetota</taxon>
        <taxon>Actinomycetes</taxon>
        <taxon>Micrococcales</taxon>
        <taxon>Brevibacteriaceae</taxon>
        <taxon>Brevibacterium</taxon>
    </lineage>
</organism>
<evidence type="ECO:0000259" key="5">
    <source>
        <dbReference type="PROSITE" id="PS50931"/>
    </source>
</evidence>
<evidence type="ECO:0000256" key="4">
    <source>
        <dbReference type="ARBA" id="ARBA00023163"/>
    </source>
</evidence>
<dbReference type="InterPro" id="IPR036390">
    <property type="entry name" value="WH_DNA-bd_sf"/>
</dbReference>
<dbReference type="InterPro" id="IPR005119">
    <property type="entry name" value="LysR_subst-bd"/>
</dbReference>
<gene>
    <name evidence="6" type="ORF">CIK59_15245</name>
</gene>
<dbReference type="Proteomes" id="UP000217881">
    <property type="component" value="Unassembled WGS sequence"/>
</dbReference>
<protein>
    <submittedName>
        <fullName evidence="6">LysR family transcriptional regulator</fullName>
    </submittedName>
</protein>
<sequence length="301" mass="32532">MDAKQIRAFLVLAEELHFGRAAERLQMSQPPVSRLIQNLEKTLSAQLFERSTRTVRLTAAGEALVQPARDILLSFELAAAAVKSAGQGEIGHLRLAFTGIATHTLVGRLSKLVRKTHPGIQMSLQSASFALPSIESVADGSFDLAFGHYPFVPQAVETRVIAEETLVVAVHNEHPLAGRESVSMAELADEDFITLPPNPGSTTIERLYTLAQAAGFSPNVVQVAPDSWTILSMVGAEFGCSVTVSSVPHNVTFPNVTFVPLDDAQGPFPLLMAWKKYDDSPALREVLRLSEQLFPASAPPQ</sequence>
<dbReference type="EMBL" id="NRHA01000019">
    <property type="protein sequence ID" value="PCC52719.1"/>
    <property type="molecule type" value="Genomic_DNA"/>
</dbReference>
<dbReference type="Gene3D" id="3.40.190.10">
    <property type="entry name" value="Periplasmic binding protein-like II"/>
    <property type="match status" value="2"/>
</dbReference>
<dbReference type="PANTHER" id="PTHR30346">
    <property type="entry name" value="TRANSCRIPTIONAL DUAL REGULATOR HCAR-RELATED"/>
    <property type="match status" value="1"/>
</dbReference>
<evidence type="ECO:0000256" key="2">
    <source>
        <dbReference type="ARBA" id="ARBA00023015"/>
    </source>
</evidence>
<evidence type="ECO:0000256" key="1">
    <source>
        <dbReference type="ARBA" id="ARBA00009437"/>
    </source>
</evidence>
<keyword evidence="3" id="KW-0238">DNA-binding</keyword>
<dbReference type="GO" id="GO:0032993">
    <property type="term" value="C:protein-DNA complex"/>
    <property type="evidence" value="ECO:0007669"/>
    <property type="project" value="TreeGrafter"/>
</dbReference>
<dbReference type="Pfam" id="PF03466">
    <property type="entry name" value="LysR_substrate"/>
    <property type="match status" value="1"/>
</dbReference>
<dbReference type="PRINTS" id="PR00039">
    <property type="entry name" value="HTHLYSR"/>
</dbReference>
<keyword evidence="4" id="KW-0804">Transcription</keyword>
<dbReference type="PROSITE" id="PS50931">
    <property type="entry name" value="HTH_LYSR"/>
    <property type="match status" value="1"/>
</dbReference>
<evidence type="ECO:0000313" key="6">
    <source>
        <dbReference type="EMBL" id="PCC52719.1"/>
    </source>
</evidence>
<dbReference type="Pfam" id="PF00126">
    <property type="entry name" value="HTH_1"/>
    <property type="match status" value="1"/>
</dbReference>
<dbReference type="FunFam" id="1.10.10.10:FF:000001">
    <property type="entry name" value="LysR family transcriptional regulator"/>
    <property type="match status" value="1"/>
</dbReference>
<keyword evidence="2" id="KW-0805">Transcription regulation</keyword>
<comment type="caution">
    <text evidence="6">The sequence shown here is derived from an EMBL/GenBank/DDBJ whole genome shotgun (WGS) entry which is preliminary data.</text>
</comment>
<dbReference type="PANTHER" id="PTHR30346:SF0">
    <property type="entry name" value="HCA OPERON TRANSCRIPTIONAL ACTIVATOR HCAR"/>
    <property type="match status" value="1"/>
</dbReference>
<accession>A0A2A3ZM92</accession>
<dbReference type="SUPFAM" id="SSF46785">
    <property type="entry name" value="Winged helix' DNA-binding domain"/>
    <property type="match status" value="1"/>
</dbReference>
<comment type="similarity">
    <text evidence="1">Belongs to the LysR transcriptional regulatory family.</text>
</comment>
<name>A0A2A3ZM92_BREAU</name>
<reference evidence="6 7" key="1">
    <citation type="journal article" date="2017" name="Elife">
        <title>Extensive horizontal gene transfer in cheese-associated bacteria.</title>
        <authorList>
            <person name="Bonham K.S."/>
            <person name="Wolfe B.E."/>
            <person name="Dutton R.J."/>
        </authorList>
    </citation>
    <scope>NUCLEOTIDE SEQUENCE [LARGE SCALE GENOMIC DNA]</scope>
    <source>
        <strain evidence="6 7">738_8</strain>
    </source>
</reference>
<dbReference type="SUPFAM" id="SSF53850">
    <property type="entry name" value="Periplasmic binding protein-like II"/>
    <property type="match status" value="1"/>
</dbReference>
<feature type="domain" description="HTH lysR-type" evidence="5">
    <location>
        <begin position="1"/>
        <end position="58"/>
    </location>
</feature>
<evidence type="ECO:0000256" key="3">
    <source>
        <dbReference type="ARBA" id="ARBA00023125"/>
    </source>
</evidence>
<dbReference type="GO" id="GO:0003700">
    <property type="term" value="F:DNA-binding transcription factor activity"/>
    <property type="evidence" value="ECO:0007669"/>
    <property type="project" value="InterPro"/>
</dbReference>
<dbReference type="InterPro" id="IPR000847">
    <property type="entry name" value="LysR_HTH_N"/>
</dbReference>
<evidence type="ECO:0000313" key="7">
    <source>
        <dbReference type="Proteomes" id="UP000217881"/>
    </source>
</evidence>
<dbReference type="AlphaFoldDB" id="A0A2A3ZM92"/>
<dbReference type="CDD" id="cd08414">
    <property type="entry name" value="PBP2_LTTR_aromatics_like"/>
    <property type="match status" value="1"/>
</dbReference>
<dbReference type="InterPro" id="IPR036388">
    <property type="entry name" value="WH-like_DNA-bd_sf"/>
</dbReference>
<dbReference type="Gene3D" id="1.10.10.10">
    <property type="entry name" value="Winged helix-like DNA-binding domain superfamily/Winged helix DNA-binding domain"/>
    <property type="match status" value="1"/>
</dbReference>
<proteinExistence type="inferred from homology"/>
<dbReference type="GO" id="GO:0003677">
    <property type="term" value="F:DNA binding"/>
    <property type="evidence" value="ECO:0007669"/>
    <property type="project" value="UniProtKB-KW"/>
</dbReference>
<dbReference type="RefSeq" id="WP_096146888.1">
    <property type="nucleotide sequence ID" value="NZ_NRHA01000019.1"/>
</dbReference>